<accession>A0A3E0WU22</accession>
<evidence type="ECO:0000313" key="1">
    <source>
        <dbReference type="EMBL" id="RFA36492.1"/>
    </source>
</evidence>
<reference evidence="2" key="1">
    <citation type="submission" date="2017-05" db="EMBL/GenBank/DDBJ databases">
        <authorList>
            <person name="Sharma S."/>
            <person name="Sidhu C."/>
            <person name="Pinnaka A.K."/>
        </authorList>
    </citation>
    <scope>NUCLEOTIDE SEQUENCE [LARGE SCALE GENOMIC DNA]</scope>
    <source>
        <strain evidence="2">AK93</strain>
    </source>
</reference>
<protein>
    <recommendedName>
        <fullName evidence="3">NAD-dependent epimerase/dehydratase domain-containing protein</fullName>
    </recommendedName>
</protein>
<proteinExistence type="predicted"/>
<evidence type="ECO:0000313" key="2">
    <source>
        <dbReference type="Proteomes" id="UP000256763"/>
    </source>
</evidence>
<keyword evidence="2" id="KW-1185">Reference proteome</keyword>
<dbReference type="Gene3D" id="3.40.50.720">
    <property type="entry name" value="NAD(P)-binding Rossmann-like Domain"/>
    <property type="match status" value="1"/>
</dbReference>
<dbReference type="EMBL" id="NFZW01000009">
    <property type="protein sequence ID" value="RFA36492.1"/>
    <property type="molecule type" value="Genomic_DNA"/>
</dbReference>
<evidence type="ECO:0008006" key="3">
    <source>
        <dbReference type="Google" id="ProtNLM"/>
    </source>
</evidence>
<gene>
    <name evidence="1" type="ORF">CAL65_11000</name>
</gene>
<name>A0A3E0WU22_9GAMM</name>
<dbReference type="Proteomes" id="UP000256763">
    <property type="component" value="Unassembled WGS sequence"/>
</dbReference>
<sequence length="146" mass="15632">MIHLASTFDADMALTDANLLAALSETFAAGSGRKRLLYTGGGWLYGNSRRVLDETAPYDPPPEWRWAAEAAQRVVRLDGVEACVVHPANVVDAGVGAPPILLEDAQETGRVRLPVARDATWPLVEQSALAVLYALVLEKGLPGEVI</sequence>
<dbReference type="InterPro" id="IPR036291">
    <property type="entry name" value="NAD(P)-bd_dom_sf"/>
</dbReference>
<dbReference type="AlphaFoldDB" id="A0A3E0WU22"/>
<organism evidence="1 2">
    <name type="scientific">Alkalilimnicola ehrlichii</name>
    <dbReference type="NCBI Taxonomy" id="351052"/>
    <lineage>
        <taxon>Bacteria</taxon>
        <taxon>Pseudomonadati</taxon>
        <taxon>Pseudomonadota</taxon>
        <taxon>Gammaproteobacteria</taxon>
        <taxon>Chromatiales</taxon>
        <taxon>Ectothiorhodospiraceae</taxon>
        <taxon>Alkalilimnicola</taxon>
    </lineage>
</organism>
<comment type="caution">
    <text evidence="1">The sequence shown here is derived from an EMBL/GenBank/DDBJ whole genome shotgun (WGS) entry which is preliminary data.</text>
</comment>
<dbReference type="SUPFAM" id="SSF51735">
    <property type="entry name" value="NAD(P)-binding Rossmann-fold domains"/>
    <property type="match status" value="1"/>
</dbReference>